<dbReference type="PANTHER" id="PTHR43273">
    <property type="entry name" value="ANAEROBIC SULFATASE-MATURATING ENZYME HOMOLOG ASLB-RELATED"/>
    <property type="match status" value="1"/>
</dbReference>
<accession>A0A7W3D1M2</accession>
<comment type="caution">
    <text evidence="1">The sequence shown here is derived from an EMBL/GenBank/DDBJ whole genome shotgun (WGS) entry which is preliminary data.</text>
</comment>
<dbReference type="Proteomes" id="UP000591803">
    <property type="component" value="Unassembled WGS sequence"/>
</dbReference>
<evidence type="ECO:0000313" key="1">
    <source>
        <dbReference type="EMBL" id="MBA8061319.1"/>
    </source>
</evidence>
<dbReference type="EMBL" id="JABXRI010000001">
    <property type="protein sequence ID" value="MBA8061319.1"/>
    <property type="molecule type" value="Genomic_DNA"/>
</dbReference>
<name>A0A7W3D1M2_CITFR</name>
<dbReference type="InterPro" id="IPR013785">
    <property type="entry name" value="Aldolase_TIM"/>
</dbReference>
<evidence type="ECO:0000313" key="2">
    <source>
        <dbReference type="Proteomes" id="UP000591803"/>
    </source>
</evidence>
<reference evidence="1 2" key="1">
    <citation type="submission" date="2020-06" db="EMBL/GenBank/DDBJ databases">
        <title>REHAB project genomes.</title>
        <authorList>
            <person name="Shaw L.P."/>
        </authorList>
    </citation>
    <scope>NUCLEOTIDE SEQUENCE [LARGE SCALE GENOMIC DNA]</scope>
    <source>
        <strain evidence="1 2">RHBSTW-00116</strain>
    </source>
</reference>
<sequence length="176" mass="20196">MTECEHMDVSEGMIKVVVDRRKCNHPIDLYRNIQKSGVRSVQFVPLVERDEKGCLTAGSVTAEDWGHFLNTVFDIWVREDITRISIPLFDETLNRWCGRTGQTNRQTISQMSARCQSCSLLQFYRGDCPAFCDDSGKGGLCAGYQAFFDHTAPHMRVMRDLLKQHRSPMELMAMLR</sequence>
<protein>
    <submittedName>
        <fullName evidence="1">Radical SAM protein</fullName>
    </submittedName>
</protein>
<organism evidence="1 2">
    <name type="scientific">Citrobacter freundii</name>
    <dbReference type="NCBI Taxonomy" id="546"/>
    <lineage>
        <taxon>Bacteria</taxon>
        <taxon>Pseudomonadati</taxon>
        <taxon>Pseudomonadota</taxon>
        <taxon>Gammaproteobacteria</taxon>
        <taxon>Enterobacterales</taxon>
        <taxon>Enterobacteriaceae</taxon>
        <taxon>Citrobacter</taxon>
        <taxon>Citrobacter freundii complex</taxon>
    </lineage>
</organism>
<dbReference type="Gene3D" id="3.20.20.70">
    <property type="entry name" value="Aldolase class I"/>
    <property type="match status" value="1"/>
</dbReference>
<dbReference type="PANTHER" id="PTHR43273:SF3">
    <property type="entry name" value="ANAEROBIC SULFATASE-MATURATING ENZYME HOMOLOG ASLB-RELATED"/>
    <property type="match status" value="1"/>
</dbReference>
<proteinExistence type="predicted"/>
<dbReference type="AlphaFoldDB" id="A0A7W3D1M2"/>
<dbReference type="InterPro" id="IPR023867">
    <property type="entry name" value="Sulphatase_maturase_rSAM"/>
</dbReference>
<dbReference type="GO" id="GO:0016491">
    <property type="term" value="F:oxidoreductase activity"/>
    <property type="evidence" value="ECO:0007669"/>
    <property type="project" value="InterPro"/>
</dbReference>
<gene>
    <name evidence="1" type="ORF">HV077_02560</name>
</gene>